<keyword evidence="1" id="KW-0812">Transmembrane</keyword>
<evidence type="ECO:0000313" key="3">
    <source>
        <dbReference type="Proteomes" id="UP000609346"/>
    </source>
</evidence>
<keyword evidence="1" id="KW-0472">Membrane</keyword>
<organism evidence="2 3">
    <name type="scientific">Paenibacillus terricola</name>
    <dbReference type="NCBI Taxonomy" id="2763503"/>
    <lineage>
        <taxon>Bacteria</taxon>
        <taxon>Bacillati</taxon>
        <taxon>Bacillota</taxon>
        <taxon>Bacilli</taxon>
        <taxon>Bacillales</taxon>
        <taxon>Paenibacillaceae</taxon>
        <taxon>Paenibacillus</taxon>
    </lineage>
</organism>
<feature type="transmembrane region" description="Helical" evidence="1">
    <location>
        <begin position="164"/>
        <end position="183"/>
    </location>
</feature>
<feature type="transmembrane region" description="Helical" evidence="1">
    <location>
        <begin position="12"/>
        <end position="36"/>
    </location>
</feature>
<dbReference type="Pfam" id="PF09991">
    <property type="entry name" value="DUF2232"/>
    <property type="match status" value="1"/>
</dbReference>
<feature type="transmembrane region" description="Helical" evidence="1">
    <location>
        <begin position="204"/>
        <end position="223"/>
    </location>
</feature>
<accession>A0ABR8MZE2</accession>
<dbReference type="InterPro" id="IPR018710">
    <property type="entry name" value="DUF2232"/>
</dbReference>
<dbReference type="Proteomes" id="UP000609346">
    <property type="component" value="Unassembled WGS sequence"/>
</dbReference>
<comment type="caution">
    <text evidence="2">The sequence shown here is derived from an EMBL/GenBank/DDBJ whole genome shotgun (WGS) entry which is preliminary data.</text>
</comment>
<keyword evidence="3" id="KW-1185">Reference proteome</keyword>
<feature type="transmembrane region" description="Helical" evidence="1">
    <location>
        <begin position="229"/>
        <end position="256"/>
    </location>
</feature>
<sequence>MNTGKHSLIWSAVLLLLMLSMAVPLLNVISIMLMMVPYVVLYASLSRRSFAVHIAIVWVISSLLIGWFAPLMGLFFIVPSIIMGHLIVKQSPPGRVLVSGILSLLGIMLLELLLFNLIFDLSLIGEMGNQIREMTNSLQSDGLLPAEWSADLTDSLVKMVTQSIPVVIITISFVYAAVTQYISRVVLNRLDMRVPSMPKAYDWKLPRIMVFYYLVALVLSMIIESDDSFLSVALLNLVPLLKLAFTIQTIGFFYFIAQQRSWSKVVPFIIAVVVLMLPPLSLIGLLDTAFPIRKAFEKR</sequence>
<feature type="transmembrane region" description="Helical" evidence="1">
    <location>
        <begin position="268"/>
        <end position="286"/>
    </location>
</feature>
<feature type="transmembrane region" description="Helical" evidence="1">
    <location>
        <begin position="56"/>
        <end position="84"/>
    </location>
</feature>
<reference evidence="2 3" key="1">
    <citation type="submission" date="2020-09" db="EMBL/GenBank/DDBJ databases">
        <title>Paenibacillus sp. strain PR3 16S rRNA gene Genome sequencing and assembly.</title>
        <authorList>
            <person name="Kim J."/>
        </authorList>
    </citation>
    <scope>NUCLEOTIDE SEQUENCE [LARGE SCALE GENOMIC DNA]</scope>
    <source>
        <strain evidence="2 3">PR3</strain>
    </source>
</reference>
<evidence type="ECO:0000313" key="2">
    <source>
        <dbReference type="EMBL" id="MBD3920310.1"/>
    </source>
</evidence>
<dbReference type="PANTHER" id="PTHR41324">
    <property type="entry name" value="MEMBRANE PROTEIN-RELATED"/>
    <property type="match status" value="1"/>
</dbReference>
<name>A0ABR8MZE2_9BACL</name>
<protein>
    <submittedName>
        <fullName evidence="2">DUF2232 domain-containing protein</fullName>
    </submittedName>
</protein>
<keyword evidence="1" id="KW-1133">Transmembrane helix</keyword>
<feature type="transmembrane region" description="Helical" evidence="1">
    <location>
        <begin position="96"/>
        <end position="119"/>
    </location>
</feature>
<gene>
    <name evidence="2" type="ORF">H8B09_16225</name>
</gene>
<dbReference type="PANTHER" id="PTHR41324:SF1">
    <property type="entry name" value="DUF2232 DOMAIN-CONTAINING PROTEIN"/>
    <property type="match status" value="1"/>
</dbReference>
<dbReference type="EMBL" id="JACXZA010000004">
    <property type="protein sequence ID" value="MBD3920310.1"/>
    <property type="molecule type" value="Genomic_DNA"/>
</dbReference>
<proteinExistence type="predicted"/>
<evidence type="ECO:0000256" key="1">
    <source>
        <dbReference type="SAM" id="Phobius"/>
    </source>
</evidence>